<evidence type="ECO:0000313" key="3">
    <source>
        <dbReference type="Proteomes" id="UP000464700"/>
    </source>
</evidence>
<dbReference type="KEGG" id="pcol:F1325_04350"/>
<accession>A0A6I7CYN5</accession>
<keyword evidence="3" id="KW-1185">Reference proteome</keyword>
<feature type="transmembrane region" description="Helical" evidence="1">
    <location>
        <begin position="44"/>
        <end position="65"/>
    </location>
</feature>
<dbReference type="EMBL" id="CP043925">
    <property type="protein sequence ID" value="QHN09741.1"/>
    <property type="molecule type" value="Genomic_DNA"/>
</dbReference>
<dbReference type="Proteomes" id="UP000464700">
    <property type="component" value="Chromosome"/>
</dbReference>
<sequence length="111" mass="13197">MNDFDVLSPFPFGWLELFLFYLSSFFLFFILYKIQLYILRKKNRFLDLIYLSVVGLCGSCFLIIFKFGDKFFIGELFIRSGNKDIIRYSCLFFALYLCISLTFGKKSNLSY</sequence>
<feature type="transmembrane region" description="Helical" evidence="1">
    <location>
        <begin position="85"/>
        <end position="104"/>
    </location>
</feature>
<gene>
    <name evidence="2" type="ORF">F1325_04350</name>
</gene>
<evidence type="ECO:0000313" key="2">
    <source>
        <dbReference type="EMBL" id="QHN09741.1"/>
    </source>
</evidence>
<keyword evidence="1" id="KW-0472">Membrane</keyword>
<protein>
    <submittedName>
        <fullName evidence="2">Uncharacterized protein</fullName>
    </submittedName>
</protein>
<proteinExistence type="predicted"/>
<reference evidence="2 3" key="1">
    <citation type="submission" date="2019-09" db="EMBL/GenBank/DDBJ databases">
        <title>Emergence of a chromosome-mediated tetracycline resistance gene in Proteus strain.</title>
        <authorList>
            <person name="He D."/>
            <person name="Wang L."/>
        </authorList>
    </citation>
    <scope>NUCLEOTIDE SEQUENCE [LARGE SCALE GENOMIC DNA]</scope>
    <source>
        <strain evidence="2 3">T60</strain>
    </source>
</reference>
<dbReference type="RefSeq" id="WP_109373892.1">
    <property type="nucleotide sequence ID" value="NZ_CP043925.1"/>
</dbReference>
<dbReference type="AlphaFoldDB" id="A0A6I7CYN5"/>
<name>A0A6I7CYN5_9GAMM</name>
<keyword evidence="1" id="KW-0812">Transmembrane</keyword>
<feature type="transmembrane region" description="Helical" evidence="1">
    <location>
        <begin position="12"/>
        <end position="32"/>
    </location>
</feature>
<keyword evidence="1" id="KW-1133">Transmembrane helix</keyword>
<organism evidence="2 3">
    <name type="scientific">Proteus columbae</name>
    <dbReference type="NCBI Taxonomy" id="1987580"/>
    <lineage>
        <taxon>Bacteria</taxon>
        <taxon>Pseudomonadati</taxon>
        <taxon>Pseudomonadota</taxon>
        <taxon>Gammaproteobacteria</taxon>
        <taxon>Enterobacterales</taxon>
        <taxon>Morganellaceae</taxon>
        <taxon>Proteus</taxon>
    </lineage>
</organism>
<evidence type="ECO:0000256" key="1">
    <source>
        <dbReference type="SAM" id="Phobius"/>
    </source>
</evidence>